<dbReference type="OrthoDB" id="6354602at2759"/>
<feature type="domain" description="Ig-like" evidence="1">
    <location>
        <begin position="67"/>
        <end position="172"/>
    </location>
</feature>
<sequence>MRSSAYSDQSFVAPCDPIKWIALYIHARGKPFPGLENLPRSFWHELSSPFTEVYEEESFATETGATPEPRPFFEDPDSNITVQLGAQVYLHCRVQNLEKRMVSWVRRRGEELHLLTFGQQTYSSDSRFSLDSELPNNWRLKLSSATERDSGVYECQVSAHPPLIRTVHLTVSVGHKFSLVNFKVDVKWVCNIIHGPFGIYITNLCSRQRIENGNKRTVLENNNAVNMKFFFTPLWKLKRTFPLKVKKIIDFFA</sequence>
<evidence type="ECO:0000259" key="1">
    <source>
        <dbReference type="PROSITE" id="PS50835"/>
    </source>
</evidence>
<dbReference type="SMART" id="SM00408">
    <property type="entry name" value="IGc2"/>
    <property type="match status" value="1"/>
</dbReference>
<dbReference type="SMART" id="SM00409">
    <property type="entry name" value="IG"/>
    <property type="match status" value="1"/>
</dbReference>
<dbReference type="InterPro" id="IPR003599">
    <property type="entry name" value="Ig_sub"/>
</dbReference>
<evidence type="ECO:0000313" key="3">
    <source>
        <dbReference type="Proteomes" id="UP000479190"/>
    </source>
</evidence>
<dbReference type="InterPro" id="IPR007110">
    <property type="entry name" value="Ig-like_dom"/>
</dbReference>
<dbReference type="GO" id="GO:0050808">
    <property type="term" value="P:synapse organization"/>
    <property type="evidence" value="ECO:0007669"/>
    <property type="project" value="TreeGrafter"/>
</dbReference>
<dbReference type="EMBL" id="CADCXV010000848">
    <property type="protein sequence ID" value="CAB0037314.1"/>
    <property type="molecule type" value="Genomic_DNA"/>
</dbReference>
<proteinExistence type="predicted"/>
<evidence type="ECO:0000313" key="2">
    <source>
        <dbReference type="EMBL" id="CAB0037314.1"/>
    </source>
</evidence>
<dbReference type="SUPFAM" id="SSF48726">
    <property type="entry name" value="Immunoglobulin"/>
    <property type="match status" value="1"/>
</dbReference>
<dbReference type="Pfam" id="PF07686">
    <property type="entry name" value="V-set"/>
    <property type="match status" value="1"/>
</dbReference>
<dbReference type="InterPro" id="IPR003598">
    <property type="entry name" value="Ig_sub2"/>
</dbReference>
<dbReference type="InterPro" id="IPR037448">
    <property type="entry name" value="Zig-8"/>
</dbReference>
<dbReference type="Gene3D" id="2.60.40.10">
    <property type="entry name" value="Immunoglobulins"/>
    <property type="match status" value="1"/>
</dbReference>
<dbReference type="CDD" id="cd00099">
    <property type="entry name" value="IgV"/>
    <property type="match status" value="1"/>
</dbReference>
<keyword evidence="3" id="KW-1185">Reference proteome</keyword>
<dbReference type="GO" id="GO:0032589">
    <property type="term" value="C:neuron projection membrane"/>
    <property type="evidence" value="ECO:0007669"/>
    <property type="project" value="TreeGrafter"/>
</dbReference>
<accession>A0A6H5IP20</accession>
<organism evidence="2 3">
    <name type="scientific">Trichogramma brassicae</name>
    <dbReference type="NCBI Taxonomy" id="86971"/>
    <lineage>
        <taxon>Eukaryota</taxon>
        <taxon>Metazoa</taxon>
        <taxon>Ecdysozoa</taxon>
        <taxon>Arthropoda</taxon>
        <taxon>Hexapoda</taxon>
        <taxon>Insecta</taxon>
        <taxon>Pterygota</taxon>
        <taxon>Neoptera</taxon>
        <taxon>Endopterygota</taxon>
        <taxon>Hymenoptera</taxon>
        <taxon>Apocrita</taxon>
        <taxon>Proctotrupomorpha</taxon>
        <taxon>Chalcidoidea</taxon>
        <taxon>Trichogrammatidae</taxon>
        <taxon>Trichogramma</taxon>
    </lineage>
</organism>
<dbReference type="AlphaFoldDB" id="A0A6H5IP20"/>
<dbReference type="SMART" id="SM00406">
    <property type="entry name" value="IGv"/>
    <property type="match status" value="1"/>
</dbReference>
<dbReference type="InterPro" id="IPR013783">
    <property type="entry name" value="Ig-like_fold"/>
</dbReference>
<dbReference type="InterPro" id="IPR013106">
    <property type="entry name" value="Ig_V-set"/>
</dbReference>
<dbReference type="PANTHER" id="PTHR23279:SF3">
    <property type="entry name" value="DEFECTIVE PROBOSCIS EXTENSION RESPONSE 18"/>
    <property type="match status" value="1"/>
</dbReference>
<reference evidence="2 3" key="1">
    <citation type="submission" date="2020-02" db="EMBL/GenBank/DDBJ databases">
        <authorList>
            <person name="Ferguson B K."/>
        </authorList>
    </citation>
    <scope>NUCLEOTIDE SEQUENCE [LARGE SCALE GENOMIC DNA]</scope>
</reference>
<dbReference type="PANTHER" id="PTHR23279">
    <property type="entry name" value="DEFECTIVE PROBOSCIS EXTENSION RESPONSE DPR -RELATED"/>
    <property type="match status" value="1"/>
</dbReference>
<gene>
    <name evidence="2" type="ORF">TBRA_LOCUS9148</name>
</gene>
<name>A0A6H5IP20_9HYME</name>
<dbReference type="Proteomes" id="UP000479190">
    <property type="component" value="Unassembled WGS sequence"/>
</dbReference>
<dbReference type="PROSITE" id="PS50835">
    <property type="entry name" value="IG_LIKE"/>
    <property type="match status" value="1"/>
</dbReference>
<dbReference type="InterPro" id="IPR036179">
    <property type="entry name" value="Ig-like_dom_sf"/>
</dbReference>
<protein>
    <recommendedName>
        <fullName evidence="1">Ig-like domain-containing protein</fullName>
    </recommendedName>
</protein>